<feature type="transmembrane region" description="Helical" evidence="1">
    <location>
        <begin position="109"/>
        <end position="127"/>
    </location>
</feature>
<gene>
    <name evidence="2" type="ORF">EDC58_0613</name>
</gene>
<feature type="transmembrane region" description="Helical" evidence="1">
    <location>
        <begin position="14"/>
        <end position="34"/>
    </location>
</feature>
<accession>A0AAJ4REH5</accession>
<sequence>MDEFLKNVNGIEKYSILFMFFIYLFGFVIVNAFLGKYSVYEVNAISTLNIIAGLLFLVFLLEYYFLVWNNLVICIKKYVLWYCSIEMFFLLTLNTFILNNIFFSVHDNLIEYIFFSGFVFFFILELLKIYNKLILAFELIFKIIVVIIFIFSWKHYLIEFIIFAFYFLLTVYLLFFKIIKYLHNVNFYFTSFSLLFGLILFAVYFGKFIYSNIDKSFGGGKEIPVEIETNNKRFYKGLLILELDDCYLLKQNDLNKTKIIKILKNNINKVVVFK</sequence>
<dbReference type="RefSeq" id="WP_123352025.1">
    <property type="nucleotide sequence ID" value="NZ_RJVK01000001.1"/>
</dbReference>
<evidence type="ECO:0000256" key="1">
    <source>
        <dbReference type="SAM" id="Phobius"/>
    </source>
</evidence>
<feature type="transmembrane region" description="Helical" evidence="1">
    <location>
        <begin position="133"/>
        <end position="153"/>
    </location>
</feature>
<comment type="caution">
    <text evidence="2">The sequence shown here is derived from an EMBL/GenBank/DDBJ whole genome shotgun (WGS) entry which is preliminary data.</text>
</comment>
<feature type="transmembrane region" description="Helical" evidence="1">
    <location>
        <begin position="46"/>
        <end position="66"/>
    </location>
</feature>
<feature type="transmembrane region" description="Helical" evidence="1">
    <location>
        <begin position="185"/>
        <end position="205"/>
    </location>
</feature>
<dbReference type="Proteomes" id="UP000272781">
    <property type="component" value="Unassembled WGS sequence"/>
</dbReference>
<dbReference type="EMBL" id="RJVK01000001">
    <property type="protein sequence ID" value="ROR41129.1"/>
    <property type="molecule type" value="Genomic_DNA"/>
</dbReference>
<keyword evidence="1" id="KW-0472">Membrane</keyword>
<feature type="transmembrane region" description="Helical" evidence="1">
    <location>
        <begin position="160"/>
        <end position="179"/>
    </location>
</feature>
<keyword evidence="1" id="KW-1133">Transmembrane helix</keyword>
<feature type="transmembrane region" description="Helical" evidence="1">
    <location>
        <begin position="78"/>
        <end position="97"/>
    </location>
</feature>
<organism evidence="2 3">
    <name type="scientific">Caminibacter pacificus</name>
    <dbReference type="NCBI Taxonomy" id="1424653"/>
    <lineage>
        <taxon>Bacteria</taxon>
        <taxon>Pseudomonadati</taxon>
        <taxon>Campylobacterota</taxon>
        <taxon>Epsilonproteobacteria</taxon>
        <taxon>Nautiliales</taxon>
        <taxon>Nautiliaceae</taxon>
        <taxon>Caminibacter</taxon>
    </lineage>
</organism>
<dbReference type="AlphaFoldDB" id="A0AAJ4REH5"/>
<evidence type="ECO:0000313" key="2">
    <source>
        <dbReference type="EMBL" id="ROR41129.1"/>
    </source>
</evidence>
<name>A0AAJ4REH5_9BACT</name>
<protein>
    <submittedName>
        <fullName evidence="2">Uncharacterized protein</fullName>
    </submittedName>
</protein>
<proteinExistence type="predicted"/>
<reference evidence="2 3" key="1">
    <citation type="submission" date="2018-11" db="EMBL/GenBank/DDBJ databases">
        <title>Genomic Encyclopedia of Type Strains, Phase IV (KMG-IV): sequencing the most valuable type-strain genomes for metagenomic binning, comparative biology and taxonomic classification.</title>
        <authorList>
            <person name="Goeker M."/>
        </authorList>
    </citation>
    <scope>NUCLEOTIDE SEQUENCE [LARGE SCALE GENOMIC DNA]</scope>
    <source>
        <strain evidence="2 3">DSM 27783</strain>
    </source>
</reference>
<keyword evidence="1" id="KW-0812">Transmembrane</keyword>
<evidence type="ECO:0000313" key="3">
    <source>
        <dbReference type="Proteomes" id="UP000272781"/>
    </source>
</evidence>